<dbReference type="Proteomes" id="UP001501004">
    <property type="component" value="Unassembled WGS sequence"/>
</dbReference>
<sequence>MTTQRDRTVGATTQLATEVSINFGSSIAGLLIPIVGSVVVVAVRQLVTALVVVPLSRPRIRGRSWRALWPAIALGVILAVMNLTFYEAVGRVGLGIAATIEFLGPLSIALATSRRILDVACALAAGAGVFILAGGEGQLDVVGILLALAAGVSWALYILVTRTVAARFKGLEGLGIASVVALAIIGPAALVVVDYSAIDWRVLGLLVATGILCSAIPYSLDSVILRRITPRLYSIITSCSPVIAALFGWLILGQGLSLLQQLAVVLVCAAAATAFATQRTPPASQLEATATVTP</sequence>
<name>A0ABP7FGJ1_9MICO</name>
<evidence type="ECO:0000313" key="9">
    <source>
        <dbReference type="EMBL" id="GAA3736763.1"/>
    </source>
</evidence>
<keyword evidence="3" id="KW-1003">Cell membrane</keyword>
<evidence type="ECO:0000256" key="6">
    <source>
        <dbReference type="ARBA" id="ARBA00023136"/>
    </source>
</evidence>
<dbReference type="EMBL" id="BAABAE010000003">
    <property type="protein sequence ID" value="GAA3736763.1"/>
    <property type="molecule type" value="Genomic_DNA"/>
</dbReference>
<feature type="transmembrane region" description="Helical" evidence="7">
    <location>
        <begin position="116"/>
        <end position="135"/>
    </location>
</feature>
<evidence type="ECO:0000256" key="5">
    <source>
        <dbReference type="ARBA" id="ARBA00022989"/>
    </source>
</evidence>
<evidence type="ECO:0000256" key="2">
    <source>
        <dbReference type="ARBA" id="ARBA00007362"/>
    </source>
</evidence>
<feature type="transmembrane region" description="Helical" evidence="7">
    <location>
        <begin position="198"/>
        <end position="220"/>
    </location>
</feature>
<comment type="caution">
    <text evidence="9">The sequence shown here is derived from an EMBL/GenBank/DDBJ whole genome shotgun (WGS) entry which is preliminary data.</text>
</comment>
<dbReference type="Pfam" id="PF00892">
    <property type="entry name" value="EamA"/>
    <property type="match status" value="1"/>
</dbReference>
<keyword evidence="10" id="KW-1185">Reference proteome</keyword>
<keyword evidence="4 7" id="KW-0812">Transmembrane</keyword>
<accession>A0ABP7FGJ1</accession>
<evidence type="ECO:0000256" key="1">
    <source>
        <dbReference type="ARBA" id="ARBA00004651"/>
    </source>
</evidence>
<comment type="subcellular location">
    <subcellularLocation>
        <location evidence="1">Cell membrane</location>
        <topology evidence="1">Multi-pass membrane protein</topology>
    </subcellularLocation>
</comment>
<feature type="transmembrane region" description="Helical" evidence="7">
    <location>
        <begin position="30"/>
        <end position="55"/>
    </location>
</feature>
<dbReference type="RefSeq" id="WP_344754517.1">
    <property type="nucleotide sequence ID" value="NZ_BAABAE010000003.1"/>
</dbReference>
<feature type="transmembrane region" description="Helical" evidence="7">
    <location>
        <begin position="171"/>
        <end position="192"/>
    </location>
</feature>
<evidence type="ECO:0000259" key="8">
    <source>
        <dbReference type="Pfam" id="PF00892"/>
    </source>
</evidence>
<feature type="transmembrane region" description="Helical" evidence="7">
    <location>
        <begin position="258"/>
        <end position="276"/>
    </location>
</feature>
<dbReference type="PANTHER" id="PTHR42920">
    <property type="entry name" value="OS03G0707200 PROTEIN-RELATED"/>
    <property type="match status" value="1"/>
</dbReference>
<feature type="transmembrane region" description="Helical" evidence="7">
    <location>
        <begin position="67"/>
        <end position="86"/>
    </location>
</feature>
<feature type="domain" description="EamA" evidence="8">
    <location>
        <begin position="143"/>
        <end position="272"/>
    </location>
</feature>
<keyword evidence="5 7" id="KW-1133">Transmembrane helix</keyword>
<protein>
    <submittedName>
        <fullName evidence="9">EamA family transporter</fullName>
    </submittedName>
</protein>
<comment type="similarity">
    <text evidence="2">Belongs to the EamA transporter family.</text>
</comment>
<dbReference type="InterPro" id="IPR037185">
    <property type="entry name" value="EmrE-like"/>
</dbReference>
<evidence type="ECO:0000256" key="4">
    <source>
        <dbReference type="ARBA" id="ARBA00022692"/>
    </source>
</evidence>
<dbReference type="SUPFAM" id="SSF103481">
    <property type="entry name" value="Multidrug resistance efflux transporter EmrE"/>
    <property type="match status" value="2"/>
</dbReference>
<feature type="transmembrane region" description="Helical" evidence="7">
    <location>
        <begin position="232"/>
        <end position="252"/>
    </location>
</feature>
<evidence type="ECO:0000256" key="3">
    <source>
        <dbReference type="ARBA" id="ARBA00022475"/>
    </source>
</evidence>
<dbReference type="InterPro" id="IPR051258">
    <property type="entry name" value="Diverse_Substrate_Transporter"/>
</dbReference>
<evidence type="ECO:0000313" key="10">
    <source>
        <dbReference type="Proteomes" id="UP001501004"/>
    </source>
</evidence>
<dbReference type="InterPro" id="IPR000620">
    <property type="entry name" value="EamA_dom"/>
</dbReference>
<organism evidence="9 10">
    <name type="scientific">Leifsonella bigeumensis</name>
    <dbReference type="NCBI Taxonomy" id="433643"/>
    <lineage>
        <taxon>Bacteria</taxon>
        <taxon>Bacillati</taxon>
        <taxon>Actinomycetota</taxon>
        <taxon>Actinomycetes</taxon>
        <taxon>Micrococcales</taxon>
        <taxon>Microbacteriaceae</taxon>
        <taxon>Leifsonella</taxon>
    </lineage>
</organism>
<feature type="transmembrane region" description="Helical" evidence="7">
    <location>
        <begin position="141"/>
        <end position="159"/>
    </location>
</feature>
<gene>
    <name evidence="9" type="ORF">GCM10022239_10740</name>
</gene>
<dbReference type="PANTHER" id="PTHR42920:SF5">
    <property type="entry name" value="EAMA DOMAIN-CONTAINING PROTEIN"/>
    <property type="match status" value="1"/>
</dbReference>
<reference evidence="10" key="1">
    <citation type="journal article" date="2019" name="Int. J. Syst. Evol. Microbiol.">
        <title>The Global Catalogue of Microorganisms (GCM) 10K type strain sequencing project: providing services to taxonomists for standard genome sequencing and annotation.</title>
        <authorList>
            <consortium name="The Broad Institute Genomics Platform"/>
            <consortium name="The Broad Institute Genome Sequencing Center for Infectious Disease"/>
            <person name="Wu L."/>
            <person name="Ma J."/>
        </authorList>
    </citation>
    <scope>NUCLEOTIDE SEQUENCE [LARGE SCALE GENOMIC DNA]</scope>
    <source>
        <strain evidence="10">JCM 16949</strain>
    </source>
</reference>
<evidence type="ECO:0000256" key="7">
    <source>
        <dbReference type="SAM" id="Phobius"/>
    </source>
</evidence>
<keyword evidence="6 7" id="KW-0472">Membrane</keyword>
<proteinExistence type="inferred from homology"/>